<evidence type="ECO:0000256" key="11">
    <source>
        <dbReference type="ARBA" id="ARBA00048160"/>
    </source>
</evidence>
<evidence type="ECO:0000256" key="10">
    <source>
        <dbReference type="ARBA" id="ARBA00047905"/>
    </source>
</evidence>
<feature type="domain" description="Hexokinase N-terminal" evidence="13">
    <location>
        <begin position="117"/>
        <end position="264"/>
    </location>
</feature>
<dbReference type="InterPro" id="IPR022673">
    <property type="entry name" value="Hexokinase_C"/>
</dbReference>
<keyword evidence="4 12" id="KW-0808">Transferase</keyword>
<dbReference type="PRINTS" id="PR00475">
    <property type="entry name" value="HEXOKINASE"/>
</dbReference>
<evidence type="ECO:0000256" key="4">
    <source>
        <dbReference type="ARBA" id="ARBA00022679"/>
    </source>
</evidence>
<dbReference type="SUPFAM" id="SSF53067">
    <property type="entry name" value="Actin-like ATPase domain"/>
    <property type="match status" value="2"/>
</dbReference>
<dbReference type="AlphaFoldDB" id="A0AAN8S0A1"/>
<comment type="catalytic activity">
    <reaction evidence="11">
        <text>D-glucose + ATP = D-glucose 6-phosphate + ADP + H(+)</text>
        <dbReference type="Rhea" id="RHEA:17825"/>
        <dbReference type="ChEBI" id="CHEBI:4167"/>
        <dbReference type="ChEBI" id="CHEBI:15378"/>
        <dbReference type="ChEBI" id="CHEBI:30616"/>
        <dbReference type="ChEBI" id="CHEBI:61548"/>
        <dbReference type="ChEBI" id="CHEBI:456216"/>
        <dbReference type="EC" id="2.7.1.1"/>
    </reaction>
    <physiologicalReaction direction="left-to-right" evidence="11">
        <dbReference type="Rhea" id="RHEA:17826"/>
    </physiologicalReaction>
</comment>
<dbReference type="Gene3D" id="3.40.367.20">
    <property type="match status" value="1"/>
</dbReference>
<dbReference type="InterPro" id="IPR043129">
    <property type="entry name" value="ATPase_NBD"/>
</dbReference>
<gene>
    <name evidence="15" type="ORF">RUM43_012344</name>
</gene>
<keyword evidence="6 12" id="KW-0418">Kinase</keyword>
<dbReference type="Gene3D" id="3.30.420.40">
    <property type="match status" value="1"/>
</dbReference>
<dbReference type="GO" id="GO:0005739">
    <property type="term" value="C:mitochondrion"/>
    <property type="evidence" value="ECO:0007669"/>
    <property type="project" value="TreeGrafter"/>
</dbReference>
<evidence type="ECO:0000256" key="3">
    <source>
        <dbReference type="ARBA" id="ARBA00009225"/>
    </source>
</evidence>
<evidence type="ECO:0000256" key="1">
    <source>
        <dbReference type="ARBA" id="ARBA00004888"/>
    </source>
</evidence>
<sequence>MVVINSLYPQVIKTCRPLIVEDEVLKALTRKIGDAIAKSLTKEEDSHTTVRCNLTHVTDFPDGTGRCQKTRPSVRSLLGVCFMVGRTEADGHHVGLVPVDALPGWRTTVLLSQNLRSQKGSFIGLDFAGRIFRLVYVALRGDRSYATTSRLYEFPDQKPYGGLVRTGDYVAKCVNNFLDSFGIYDRKTILGVSSTFPMKQETLQDGTIVNWNNEFADNENSGDFFTQLKVSLKKYKVGNTRGYENTKRIYLISMVRSSTASLISGLYRDPLLRIGVHLGDNINITYIEKYKNMTAYTGDGLRTRTAIDVDVQSFGDDGALDFIRTEFDFQIDSASKNPGKFLMEKLTSALYLGEIARLCLYKLASTGAILNGYASPALSTNGSLKTVDLALMEMQVDSDEEKKFTRCRAVMYNLGYSKVSDSDCIQIRFVARCVARRSSNLVAACLTAMIHRMESRDVRIIGDGLLLKDFPNYEYYLYQISKGEKEDIGAGAGLVAHIYKDGYIKLEDKHRALPPFNALKYQLQELPASCTDCNEPKKSSASERSFRLGSLTADSTTTAESFIASISSRQRELCDQESILRTIDYVQQ</sequence>
<accession>A0AAN8S0A1</accession>
<evidence type="ECO:0000259" key="13">
    <source>
        <dbReference type="Pfam" id="PF00349"/>
    </source>
</evidence>
<evidence type="ECO:0000256" key="12">
    <source>
        <dbReference type="RuleBase" id="RU362007"/>
    </source>
</evidence>
<reference evidence="15 16" key="1">
    <citation type="submission" date="2023-10" db="EMBL/GenBank/DDBJ databases">
        <title>Genomes of two closely related lineages of the louse Polyplax serrata with different host specificities.</title>
        <authorList>
            <person name="Martinu J."/>
            <person name="Tarabai H."/>
            <person name="Stefka J."/>
            <person name="Hypsa V."/>
        </authorList>
    </citation>
    <scope>NUCLEOTIDE SEQUENCE [LARGE SCALE GENOMIC DNA]</scope>
    <source>
        <strain evidence="15">HR10_N</strain>
    </source>
</reference>
<dbReference type="PROSITE" id="PS51748">
    <property type="entry name" value="HEXOKINASE_2"/>
    <property type="match status" value="1"/>
</dbReference>
<dbReference type="GO" id="GO:0005524">
    <property type="term" value="F:ATP binding"/>
    <property type="evidence" value="ECO:0007669"/>
    <property type="project" value="UniProtKB-UniRule"/>
</dbReference>
<comment type="pathway">
    <text evidence="2">Carbohydrate metabolism; hexose metabolism.</text>
</comment>
<comment type="similarity">
    <text evidence="3 12">Belongs to the hexokinase family.</text>
</comment>
<dbReference type="GO" id="GO:0006096">
    <property type="term" value="P:glycolytic process"/>
    <property type="evidence" value="ECO:0007669"/>
    <property type="project" value="UniProtKB-KW"/>
</dbReference>
<evidence type="ECO:0000256" key="5">
    <source>
        <dbReference type="ARBA" id="ARBA00022741"/>
    </source>
</evidence>
<evidence type="ECO:0000313" key="15">
    <source>
        <dbReference type="EMBL" id="KAK6619587.1"/>
    </source>
</evidence>
<dbReference type="InterPro" id="IPR001312">
    <property type="entry name" value="Hexokinase"/>
</dbReference>
<dbReference type="PANTHER" id="PTHR19443">
    <property type="entry name" value="HEXOKINASE"/>
    <property type="match status" value="1"/>
</dbReference>
<dbReference type="GO" id="GO:0005536">
    <property type="term" value="F:D-glucose binding"/>
    <property type="evidence" value="ECO:0007669"/>
    <property type="project" value="InterPro"/>
</dbReference>
<comment type="pathway">
    <text evidence="1">Carbohydrate degradation; glycolysis; D-glyceraldehyde 3-phosphate and glycerone phosphate from D-glucose: step 1/4.</text>
</comment>
<dbReference type="EMBL" id="JAWJWE010000040">
    <property type="protein sequence ID" value="KAK6619587.1"/>
    <property type="molecule type" value="Genomic_DNA"/>
</dbReference>
<evidence type="ECO:0000259" key="14">
    <source>
        <dbReference type="Pfam" id="PF03727"/>
    </source>
</evidence>
<comment type="catalytic activity">
    <reaction evidence="9">
        <text>a D-hexose + ATP = a D-hexose 6-phosphate + ADP + H(+)</text>
        <dbReference type="Rhea" id="RHEA:22740"/>
        <dbReference type="ChEBI" id="CHEBI:4194"/>
        <dbReference type="ChEBI" id="CHEBI:15378"/>
        <dbReference type="ChEBI" id="CHEBI:30616"/>
        <dbReference type="ChEBI" id="CHEBI:229467"/>
        <dbReference type="ChEBI" id="CHEBI:456216"/>
        <dbReference type="EC" id="2.7.1.1"/>
    </reaction>
    <physiologicalReaction direction="left-to-right" evidence="9">
        <dbReference type="Rhea" id="RHEA:22741"/>
    </physiologicalReaction>
</comment>
<dbReference type="GO" id="GO:0005829">
    <property type="term" value="C:cytosol"/>
    <property type="evidence" value="ECO:0007669"/>
    <property type="project" value="TreeGrafter"/>
</dbReference>
<organism evidence="15 16">
    <name type="scientific">Polyplax serrata</name>
    <name type="common">Common mouse louse</name>
    <dbReference type="NCBI Taxonomy" id="468196"/>
    <lineage>
        <taxon>Eukaryota</taxon>
        <taxon>Metazoa</taxon>
        <taxon>Ecdysozoa</taxon>
        <taxon>Arthropoda</taxon>
        <taxon>Hexapoda</taxon>
        <taxon>Insecta</taxon>
        <taxon>Pterygota</taxon>
        <taxon>Neoptera</taxon>
        <taxon>Paraneoptera</taxon>
        <taxon>Psocodea</taxon>
        <taxon>Troctomorpha</taxon>
        <taxon>Phthiraptera</taxon>
        <taxon>Anoplura</taxon>
        <taxon>Polyplacidae</taxon>
        <taxon>Polyplax</taxon>
    </lineage>
</organism>
<dbReference type="InterPro" id="IPR022672">
    <property type="entry name" value="Hexokinase_N"/>
</dbReference>
<name>A0AAN8S0A1_POLSC</name>
<evidence type="ECO:0000256" key="6">
    <source>
        <dbReference type="ARBA" id="ARBA00022777"/>
    </source>
</evidence>
<dbReference type="GO" id="GO:0008865">
    <property type="term" value="F:fructokinase activity"/>
    <property type="evidence" value="ECO:0007669"/>
    <property type="project" value="TreeGrafter"/>
</dbReference>
<dbReference type="GO" id="GO:0006006">
    <property type="term" value="P:glucose metabolic process"/>
    <property type="evidence" value="ECO:0007669"/>
    <property type="project" value="TreeGrafter"/>
</dbReference>
<comment type="catalytic activity">
    <reaction evidence="10">
        <text>D-fructose + ATP = D-fructose 6-phosphate + ADP + H(+)</text>
        <dbReference type="Rhea" id="RHEA:16125"/>
        <dbReference type="ChEBI" id="CHEBI:15378"/>
        <dbReference type="ChEBI" id="CHEBI:30616"/>
        <dbReference type="ChEBI" id="CHEBI:37721"/>
        <dbReference type="ChEBI" id="CHEBI:61527"/>
        <dbReference type="ChEBI" id="CHEBI:456216"/>
        <dbReference type="EC" id="2.7.1.1"/>
    </reaction>
    <physiologicalReaction direction="left-to-right" evidence="10">
        <dbReference type="Rhea" id="RHEA:16126"/>
    </physiologicalReaction>
</comment>
<evidence type="ECO:0000256" key="8">
    <source>
        <dbReference type="ARBA" id="ARBA00023152"/>
    </source>
</evidence>
<dbReference type="Pfam" id="PF00349">
    <property type="entry name" value="Hexokinase_1"/>
    <property type="match status" value="1"/>
</dbReference>
<dbReference type="GO" id="GO:0001678">
    <property type="term" value="P:intracellular glucose homeostasis"/>
    <property type="evidence" value="ECO:0007669"/>
    <property type="project" value="InterPro"/>
</dbReference>
<dbReference type="EC" id="2.7.1.-" evidence="12"/>
<comment type="caution">
    <text evidence="15">The sequence shown here is derived from an EMBL/GenBank/DDBJ whole genome shotgun (WGS) entry which is preliminary data.</text>
</comment>
<proteinExistence type="inferred from homology"/>
<protein>
    <recommendedName>
        <fullName evidence="12">Phosphotransferase</fullName>
        <ecNumber evidence="12">2.7.1.-</ecNumber>
    </recommendedName>
</protein>
<keyword evidence="7 12" id="KW-0067">ATP-binding</keyword>
<keyword evidence="5 12" id="KW-0547">Nucleotide-binding</keyword>
<evidence type="ECO:0000256" key="9">
    <source>
        <dbReference type="ARBA" id="ARBA00044613"/>
    </source>
</evidence>
<dbReference type="PANTHER" id="PTHR19443:SF16">
    <property type="entry name" value="HEXOKINASE TYPE 1-RELATED"/>
    <property type="match status" value="1"/>
</dbReference>
<feature type="domain" description="Hexokinase C-terminal" evidence="14">
    <location>
        <begin position="273"/>
        <end position="481"/>
    </location>
</feature>
<dbReference type="Proteomes" id="UP001372834">
    <property type="component" value="Unassembled WGS sequence"/>
</dbReference>
<evidence type="ECO:0000256" key="7">
    <source>
        <dbReference type="ARBA" id="ARBA00022840"/>
    </source>
</evidence>
<keyword evidence="8 12" id="KW-0324">Glycolysis</keyword>
<evidence type="ECO:0000256" key="2">
    <source>
        <dbReference type="ARBA" id="ARBA00005028"/>
    </source>
</evidence>
<evidence type="ECO:0000313" key="16">
    <source>
        <dbReference type="Proteomes" id="UP001372834"/>
    </source>
</evidence>
<dbReference type="Pfam" id="PF03727">
    <property type="entry name" value="Hexokinase_2"/>
    <property type="match status" value="1"/>
</dbReference>
<dbReference type="GO" id="GO:0004340">
    <property type="term" value="F:glucokinase activity"/>
    <property type="evidence" value="ECO:0007669"/>
    <property type="project" value="TreeGrafter"/>
</dbReference>